<dbReference type="Pfam" id="PF01389">
    <property type="entry name" value="OmpA_membrane"/>
    <property type="match status" value="1"/>
</dbReference>
<dbReference type="InterPro" id="IPR000498">
    <property type="entry name" value="OmpA-like_TM_dom"/>
</dbReference>
<gene>
    <name evidence="2" type="ORF">Azoinq_06205</name>
</gene>
<proteinExistence type="predicted"/>
<feature type="domain" description="Outer membrane protein OmpA-like transmembrane" evidence="1">
    <location>
        <begin position="5"/>
        <end position="191"/>
    </location>
</feature>
<evidence type="ECO:0000313" key="3">
    <source>
        <dbReference type="Proteomes" id="UP000683428"/>
    </source>
</evidence>
<dbReference type="RefSeq" id="WP_216178452.1">
    <property type="nucleotide sequence ID" value="NZ_CP064782.1"/>
</dbReference>
<dbReference type="KEGG" id="aiq:Azoinq_06205"/>
<accession>A0A975XVT0</accession>
<dbReference type="GO" id="GO:0009279">
    <property type="term" value="C:cell outer membrane"/>
    <property type="evidence" value="ECO:0007669"/>
    <property type="project" value="InterPro"/>
</dbReference>
<sequence>MAWADDSNWYVGADVGQTHYDLKLPGGYSANQSWLSQDRDDTAYNFHVGYKFSPYVAIEGGYMDLGEYSLRRTDGYSDHASAKIHGVAVNALWSWPVHEKWSLFAKTGVLFAEGKANAHTDGEGFDPDENYQQTKRAAVPILGLGVSYFYDKNWEARVQYEDVGGSKVAEAVGKTVKLDASVWTVGINYHF</sequence>
<organism evidence="2 3">
    <name type="scientific">Azospira inquinata</name>
    <dbReference type="NCBI Taxonomy" id="2785627"/>
    <lineage>
        <taxon>Bacteria</taxon>
        <taxon>Pseudomonadati</taxon>
        <taxon>Pseudomonadota</taxon>
        <taxon>Betaproteobacteria</taxon>
        <taxon>Rhodocyclales</taxon>
        <taxon>Rhodocyclaceae</taxon>
        <taxon>Azospira</taxon>
    </lineage>
</organism>
<dbReference type="AlphaFoldDB" id="A0A975XVT0"/>
<name>A0A975XVT0_9RHOO</name>
<evidence type="ECO:0000259" key="1">
    <source>
        <dbReference type="Pfam" id="PF01389"/>
    </source>
</evidence>
<reference evidence="2" key="1">
    <citation type="submission" date="2020-11" db="EMBL/GenBank/DDBJ databases">
        <title>Azospira inquinata sp. nov.</title>
        <authorList>
            <person name="Moe W.M."/>
            <person name="Mikes M.C."/>
        </authorList>
    </citation>
    <scope>NUCLEOTIDE SEQUENCE</scope>
    <source>
        <strain evidence="2">Azo-3</strain>
    </source>
</reference>
<dbReference type="Proteomes" id="UP000683428">
    <property type="component" value="Chromosome"/>
</dbReference>
<protein>
    <submittedName>
        <fullName evidence="2">Outer membrane beta-barrel protein</fullName>
    </submittedName>
</protein>
<evidence type="ECO:0000313" key="2">
    <source>
        <dbReference type="EMBL" id="QWT50178.1"/>
    </source>
</evidence>
<keyword evidence="3" id="KW-1185">Reference proteome</keyword>
<dbReference type="EMBL" id="CP064782">
    <property type="protein sequence ID" value="QWT50178.1"/>
    <property type="molecule type" value="Genomic_DNA"/>
</dbReference>